<keyword evidence="2" id="KW-0813">Transport</keyword>
<keyword evidence="11" id="KW-1185">Reference proteome</keyword>
<dbReference type="Proteomes" id="UP001489004">
    <property type="component" value="Unassembled WGS sequence"/>
</dbReference>
<dbReference type="PANTHER" id="PTHR32195">
    <property type="entry name" value="OS07G0662800 PROTEIN"/>
    <property type="match status" value="1"/>
</dbReference>
<dbReference type="Pfam" id="PF03222">
    <property type="entry name" value="Trp_Tyr_perm"/>
    <property type="match status" value="1"/>
</dbReference>
<evidence type="ECO:0000256" key="2">
    <source>
        <dbReference type="ARBA" id="ARBA00022448"/>
    </source>
</evidence>
<feature type="transmembrane region" description="Helical" evidence="9">
    <location>
        <begin position="302"/>
        <end position="330"/>
    </location>
</feature>
<evidence type="ECO:0008006" key="12">
    <source>
        <dbReference type="Google" id="ProtNLM"/>
    </source>
</evidence>
<evidence type="ECO:0000256" key="1">
    <source>
        <dbReference type="ARBA" id="ARBA00004429"/>
    </source>
</evidence>
<evidence type="ECO:0000313" key="10">
    <source>
        <dbReference type="EMBL" id="KAK9810442.1"/>
    </source>
</evidence>
<feature type="region of interest" description="Disordered" evidence="8">
    <location>
        <begin position="1"/>
        <end position="30"/>
    </location>
</feature>
<feature type="transmembrane region" description="Helical" evidence="9">
    <location>
        <begin position="258"/>
        <end position="282"/>
    </location>
</feature>
<feature type="transmembrane region" description="Helical" evidence="9">
    <location>
        <begin position="342"/>
        <end position="363"/>
    </location>
</feature>
<protein>
    <recommendedName>
        <fullName evidence="12">Tyrosine-specific transport protein</fullName>
    </recommendedName>
</protein>
<sequence length="435" mass="44034">MGDDLEPDDRPDDHRSASMKGPPTKPDVSASRLFSKVNPHTLRHEPGSVFGAACLVAGTTVGAGILALPVAAEATGFLPSSAGLIAGALWSIASGLTLAEVNINTMCELGQGGVSINSMARRTLGGTGANLAAASYLLLHYAVLVAYIAKGGEVLSSVSGLPGLPAAGLFVGGLGLTCYFSSPKVMNTINSVLVGLIIASFLGLLGAASGNVQPAALLKADWHVLPAIFPVVSLAFVYQNVVPVVATSLEGDITKVRTAVVGGIFVPLLMFILWDWAILGSLGGSASSGGDPLAVLAAADPLVGPLIAAFSLLAVATSFIGFVLGLTDFVADTLQLPTGSQALPYAITLGPPLLLALSFPDVFFGALDIAGTYGVLVLFGLVPAAMAWSERYGNSTLACARIVPGGKAGLLLVGGVASGVIANELFDSISRFLPQ</sequence>
<name>A0AAW1PPR8_9CHLO</name>
<evidence type="ECO:0000313" key="11">
    <source>
        <dbReference type="Proteomes" id="UP001489004"/>
    </source>
</evidence>
<accession>A0AAW1PPR8</accession>
<keyword evidence="4" id="KW-0997">Cell inner membrane</keyword>
<evidence type="ECO:0000256" key="9">
    <source>
        <dbReference type="SAM" id="Phobius"/>
    </source>
</evidence>
<evidence type="ECO:0000256" key="5">
    <source>
        <dbReference type="ARBA" id="ARBA00022692"/>
    </source>
</evidence>
<feature type="transmembrane region" description="Helical" evidence="9">
    <location>
        <begin position="369"/>
        <end position="388"/>
    </location>
</feature>
<organism evidence="10 11">
    <name type="scientific">[Myrmecia] bisecta</name>
    <dbReference type="NCBI Taxonomy" id="41462"/>
    <lineage>
        <taxon>Eukaryota</taxon>
        <taxon>Viridiplantae</taxon>
        <taxon>Chlorophyta</taxon>
        <taxon>core chlorophytes</taxon>
        <taxon>Trebouxiophyceae</taxon>
        <taxon>Trebouxiales</taxon>
        <taxon>Trebouxiaceae</taxon>
        <taxon>Myrmecia</taxon>
    </lineage>
</organism>
<feature type="transmembrane region" description="Helical" evidence="9">
    <location>
        <begin position="84"/>
        <end position="103"/>
    </location>
</feature>
<dbReference type="GO" id="GO:0003333">
    <property type="term" value="P:amino acid transmembrane transport"/>
    <property type="evidence" value="ECO:0007669"/>
    <property type="project" value="InterPro"/>
</dbReference>
<dbReference type="InterPro" id="IPR018227">
    <property type="entry name" value="Amino_acid_transport_2"/>
</dbReference>
<evidence type="ECO:0000256" key="3">
    <source>
        <dbReference type="ARBA" id="ARBA00022475"/>
    </source>
</evidence>
<dbReference type="GO" id="GO:0005886">
    <property type="term" value="C:plasma membrane"/>
    <property type="evidence" value="ECO:0007669"/>
    <property type="project" value="UniProtKB-SubCell"/>
</dbReference>
<feature type="compositionally biased region" description="Acidic residues" evidence="8">
    <location>
        <begin position="1"/>
        <end position="10"/>
    </location>
</feature>
<keyword evidence="5 9" id="KW-0812">Transmembrane</keyword>
<dbReference type="AlphaFoldDB" id="A0AAW1PPR8"/>
<proteinExistence type="predicted"/>
<evidence type="ECO:0000256" key="8">
    <source>
        <dbReference type="SAM" id="MobiDB-lite"/>
    </source>
</evidence>
<feature type="transmembrane region" description="Helical" evidence="9">
    <location>
        <begin position="224"/>
        <end position="246"/>
    </location>
</feature>
<reference evidence="10 11" key="1">
    <citation type="journal article" date="2024" name="Nat. Commun.">
        <title>Phylogenomics reveals the evolutionary origins of lichenization in chlorophyte algae.</title>
        <authorList>
            <person name="Puginier C."/>
            <person name="Libourel C."/>
            <person name="Otte J."/>
            <person name="Skaloud P."/>
            <person name="Haon M."/>
            <person name="Grisel S."/>
            <person name="Petersen M."/>
            <person name="Berrin J.G."/>
            <person name="Delaux P.M."/>
            <person name="Dal Grande F."/>
            <person name="Keller J."/>
        </authorList>
    </citation>
    <scope>NUCLEOTIDE SEQUENCE [LARGE SCALE GENOMIC DNA]</scope>
    <source>
        <strain evidence="10 11">SAG 2043</strain>
    </source>
</reference>
<dbReference type="PANTHER" id="PTHR32195:SF26">
    <property type="entry name" value="TRYPTOPHAN OR TYROSINE TRANSPORTER PROTEIN"/>
    <property type="match status" value="1"/>
</dbReference>
<feature type="transmembrane region" description="Helical" evidence="9">
    <location>
        <begin position="161"/>
        <end position="180"/>
    </location>
</feature>
<evidence type="ECO:0000256" key="7">
    <source>
        <dbReference type="ARBA" id="ARBA00023136"/>
    </source>
</evidence>
<keyword evidence="6 9" id="KW-1133">Transmembrane helix</keyword>
<evidence type="ECO:0000256" key="6">
    <source>
        <dbReference type="ARBA" id="ARBA00022989"/>
    </source>
</evidence>
<comment type="subcellular location">
    <subcellularLocation>
        <location evidence="1">Cell inner membrane</location>
        <topology evidence="1">Multi-pass membrane protein</topology>
    </subcellularLocation>
</comment>
<feature type="transmembrane region" description="Helical" evidence="9">
    <location>
        <begin position="192"/>
        <end position="212"/>
    </location>
</feature>
<keyword evidence="3" id="KW-1003">Cell membrane</keyword>
<comment type="caution">
    <text evidence="10">The sequence shown here is derived from an EMBL/GenBank/DDBJ whole genome shotgun (WGS) entry which is preliminary data.</text>
</comment>
<dbReference type="EMBL" id="JALJOR010000010">
    <property type="protein sequence ID" value="KAK9810442.1"/>
    <property type="molecule type" value="Genomic_DNA"/>
</dbReference>
<evidence type="ECO:0000256" key="4">
    <source>
        <dbReference type="ARBA" id="ARBA00022519"/>
    </source>
</evidence>
<feature type="transmembrane region" description="Helical" evidence="9">
    <location>
        <begin position="408"/>
        <end position="426"/>
    </location>
</feature>
<feature type="transmembrane region" description="Helical" evidence="9">
    <location>
        <begin position="49"/>
        <end position="72"/>
    </location>
</feature>
<keyword evidence="7 9" id="KW-0472">Membrane</keyword>
<feature type="transmembrane region" description="Helical" evidence="9">
    <location>
        <begin position="124"/>
        <end position="149"/>
    </location>
</feature>
<gene>
    <name evidence="10" type="ORF">WJX72_010819</name>
</gene>